<evidence type="ECO:0000313" key="3">
    <source>
        <dbReference type="Proteomes" id="UP000239388"/>
    </source>
</evidence>
<feature type="transmembrane region" description="Helical" evidence="1">
    <location>
        <begin position="96"/>
        <end position="116"/>
    </location>
</feature>
<keyword evidence="1" id="KW-1133">Transmembrane helix</keyword>
<protein>
    <submittedName>
        <fullName evidence="2">Uncharacterized protein</fullName>
    </submittedName>
</protein>
<dbReference type="Proteomes" id="UP000239388">
    <property type="component" value="Unassembled WGS sequence"/>
</dbReference>
<evidence type="ECO:0000256" key="1">
    <source>
        <dbReference type="SAM" id="Phobius"/>
    </source>
</evidence>
<dbReference type="RefSeq" id="WP_105357926.1">
    <property type="nucleotide sequence ID" value="NZ_PUIB01000024.1"/>
</dbReference>
<name>A0A2S8F9A7_9BACT</name>
<dbReference type="AlphaFoldDB" id="A0A2S8F9A7"/>
<comment type="caution">
    <text evidence="2">The sequence shown here is derived from an EMBL/GenBank/DDBJ whole genome shotgun (WGS) entry which is preliminary data.</text>
</comment>
<accession>A0A2S8F9A7</accession>
<dbReference type="Gene3D" id="2.40.50.660">
    <property type="match status" value="1"/>
</dbReference>
<dbReference type="OrthoDB" id="287970at2"/>
<reference evidence="2 3" key="1">
    <citation type="submission" date="2018-02" db="EMBL/GenBank/DDBJ databases">
        <title>Comparative genomes isolates from brazilian mangrove.</title>
        <authorList>
            <person name="Araujo J.E."/>
            <person name="Taketani R.G."/>
            <person name="Silva M.C.P."/>
            <person name="Loureco M.V."/>
            <person name="Andreote F.D."/>
        </authorList>
    </citation>
    <scope>NUCLEOTIDE SEQUENCE [LARGE SCALE GENOMIC DNA]</scope>
    <source>
        <strain evidence="2 3">NAP PRIS-MGV</strain>
    </source>
</reference>
<evidence type="ECO:0000313" key="2">
    <source>
        <dbReference type="EMBL" id="PQO28720.1"/>
    </source>
</evidence>
<keyword evidence="1" id="KW-0812">Transmembrane</keyword>
<feature type="transmembrane region" description="Helical" evidence="1">
    <location>
        <begin position="69"/>
        <end position="90"/>
    </location>
</feature>
<dbReference type="EMBL" id="PUIB01000024">
    <property type="protein sequence ID" value="PQO28720.1"/>
    <property type="molecule type" value="Genomic_DNA"/>
</dbReference>
<proteinExistence type="predicted"/>
<organism evidence="2 3">
    <name type="scientific">Blastopirellula marina</name>
    <dbReference type="NCBI Taxonomy" id="124"/>
    <lineage>
        <taxon>Bacteria</taxon>
        <taxon>Pseudomonadati</taxon>
        <taxon>Planctomycetota</taxon>
        <taxon>Planctomycetia</taxon>
        <taxon>Pirellulales</taxon>
        <taxon>Pirellulaceae</taxon>
        <taxon>Blastopirellula</taxon>
    </lineage>
</organism>
<keyword evidence="1" id="KW-0472">Membrane</keyword>
<gene>
    <name evidence="2" type="ORF">C5Y98_23335</name>
</gene>
<sequence length="243" mass="26688">MKCPSCGASFPKNDSVCEYCGTLRPAEPVSHPPSKADIFRRIRESPQFAEKNQALHLQKNAQADPVPSVVIGLLLLFGCITAFVMAVILLNGLSDLGPLSVGMFVVVFVFALTQFFKAFEVCAGPVKCFPVIVIGKRSKAGGAYRASMSYFITLEFEDGQREEFPIYAESLYGRISVEDAGILFLRGHDEVEAAFLRSRYVADFERVQISSGRVFATEVTENTERGKKKSTNQNLGATGLWPV</sequence>